<sequence length="56" mass="6533">MFSVHLATILIIGTGINPARNLRATIIYNKDHAWDDYISSTHIPFFFLFFFPIVYL</sequence>
<name>A0A7J7H318_CAMSI</name>
<comment type="caution">
    <text evidence="2">The sequence shown here is derived from an EMBL/GenBank/DDBJ whole genome shotgun (WGS) entry which is preliminary data.</text>
</comment>
<gene>
    <name evidence="2" type="ORF">HYC85_013317</name>
</gene>
<keyword evidence="1" id="KW-1133">Transmembrane helix</keyword>
<evidence type="ECO:0000313" key="2">
    <source>
        <dbReference type="EMBL" id="KAF5947360.1"/>
    </source>
</evidence>
<keyword evidence="1" id="KW-0472">Membrane</keyword>
<organism evidence="2 3">
    <name type="scientific">Camellia sinensis</name>
    <name type="common">Tea plant</name>
    <name type="synonym">Thea sinensis</name>
    <dbReference type="NCBI Taxonomy" id="4442"/>
    <lineage>
        <taxon>Eukaryota</taxon>
        <taxon>Viridiplantae</taxon>
        <taxon>Streptophyta</taxon>
        <taxon>Embryophyta</taxon>
        <taxon>Tracheophyta</taxon>
        <taxon>Spermatophyta</taxon>
        <taxon>Magnoliopsida</taxon>
        <taxon>eudicotyledons</taxon>
        <taxon>Gunneridae</taxon>
        <taxon>Pentapetalae</taxon>
        <taxon>asterids</taxon>
        <taxon>Ericales</taxon>
        <taxon>Theaceae</taxon>
        <taxon>Camellia</taxon>
    </lineage>
</organism>
<keyword evidence="1" id="KW-0812">Transmembrane</keyword>
<evidence type="ECO:0000256" key="1">
    <source>
        <dbReference type="SAM" id="Phobius"/>
    </source>
</evidence>
<evidence type="ECO:0000313" key="3">
    <source>
        <dbReference type="Proteomes" id="UP000593564"/>
    </source>
</evidence>
<dbReference type="PANTHER" id="PTHR45687">
    <property type="entry name" value="AQUAPORIN OR AQUAGLYCEROPORIN RELATED"/>
    <property type="match status" value="1"/>
</dbReference>
<accession>A0A7J7H318</accession>
<protein>
    <submittedName>
        <fullName evidence="2">Uncharacterized protein</fullName>
    </submittedName>
</protein>
<dbReference type="AlphaFoldDB" id="A0A7J7H318"/>
<keyword evidence="3" id="KW-1185">Reference proteome</keyword>
<dbReference type="Proteomes" id="UP000593564">
    <property type="component" value="Unassembled WGS sequence"/>
</dbReference>
<reference evidence="3" key="1">
    <citation type="journal article" date="2020" name="Nat. Commun.">
        <title>Genome assembly of wild tea tree DASZ reveals pedigree and selection history of tea varieties.</title>
        <authorList>
            <person name="Zhang W."/>
            <person name="Zhang Y."/>
            <person name="Qiu H."/>
            <person name="Guo Y."/>
            <person name="Wan H."/>
            <person name="Zhang X."/>
            <person name="Scossa F."/>
            <person name="Alseekh S."/>
            <person name="Zhang Q."/>
            <person name="Wang P."/>
            <person name="Xu L."/>
            <person name="Schmidt M.H."/>
            <person name="Jia X."/>
            <person name="Li D."/>
            <person name="Zhu A."/>
            <person name="Guo F."/>
            <person name="Chen W."/>
            <person name="Ni D."/>
            <person name="Usadel B."/>
            <person name="Fernie A.R."/>
            <person name="Wen W."/>
        </authorList>
    </citation>
    <scope>NUCLEOTIDE SEQUENCE [LARGE SCALE GENOMIC DNA]</scope>
    <source>
        <strain evidence="3">cv. G240</strain>
    </source>
</reference>
<proteinExistence type="predicted"/>
<dbReference type="EMBL" id="JACBKZ010000006">
    <property type="protein sequence ID" value="KAF5947360.1"/>
    <property type="molecule type" value="Genomic_DNA"/>
</dbReference>
<feature type="transmembrane region" description="Helical" evidence="1">
    <location>
        <begin position="37"/>
        <end position="55"/>
    </location>
</feature>
<reference evidence="2 3" key="2">
    <citation type="submission" date="2020-07" db="EMBL/GenBank/DDBJ databases">
        <title>Genome assembly of wild tea tree DASZ reveals pedigree and selection history of tea varieties.</title>
        <authorList>
            <person name="Zhang W."/>
        </authorList>
    </citation>
    <scope>NUCLEOTIDE SEQUENCE [LARGE SCALE GENOMIC DNA]</scope>
    <source>
        <strain evidence="3">cv. G240</strain>
        <tissue evidence="2">Leaf</tissue>
    </source>
</reference>
<dbReference type="InterPro" id="IPR034294">
    <property type="entry name" value="Aquaporin_transptr"/>
</dbReference>